<gene>
    <name evidence="1" type="ORF">GGR24_000827</name>
</gene>
<evidence type="ECO:0000313" key="1">
    <source>
        <dbReference type="EMBL" id="MBB3972194.1"/>
    </source>
</evidence>
<dbReference type="EMBL" id="JACIDR010000001">
    <property type="protein sequence ID" value="MBB3972194.1"/>
    <property type="molecule type" value="Genomic_DNA"/>
</dbReference>
<keyword evidence="2" id="KW-1185">Reference proteome</keyword>
<accession>A0A7W6D4W0</accession>
<dbReference type="AlphaFoldDB" id="A0A7W6D4W0"/>
<protein>
    <submittedName>
        <fullName evidence="1">Uncharacterized protein</fullName>
    </submittedName>
</protein>
<proteinExistence type="predicted"/>
<organism evidence="1 2">
    <name type="scientific">Hansschlegelia beijingensis</name>
    <dbReference type="NCBI Taxonomy" id="1133344"/>
    <lineage>
        <taxon>Bacteria</taxon>
        <taxon>Pseudomonadati</taxon>
        <taxon>Pseudomonadota</taxon>
        <taxon>Alphaproteobacteria</taxon>
        <taxon>Hyphomicrobiales</taxon>
        <taxon>Methylopilaceae</taxon>
        <taxon>Hansschlegelia</taxon>
    </lineage>
</organism>
<reference evidence="1 2" key="1">
    <citation type="submission" date="2020-08" db="EMBL/GenBank/DDBJ databases">
        <title>Genomic Encyclopedia of Type Strains, Phase IV (KMG-IV): sequencing the most valuable type-strain genomes for metagenomic binning, comparative biology and taxonomic classification.</title>
        <authorList>
            <person name="Goeker M."/>
        </authorList>
    </citation>
    <scope>NUCLEOTIDE SEQUENCE [LARGE SCALE GENOMIC DNA]</scope>
    <source>
        <strain evidence="1 2">DSM 25481</strain>
    </source>
</reference>
<dbReference type="Proteomes" id="UP000528964">
    <property type="component" value="Unassembled WGS sequence"/>
</dbReference>
<dbReference type="RefSeq" id="WP_183393994.1">
    <property type="nucleotide sequence ID" value="NZ_JACIDR010000001.1"/>
</dbReference>
<name>A0A7W6D4W0_9HYPH</name>
<comment type="caution">
    <text evidence="1">The sequence shown here is derived from an EMBL/GenBank/DDBJ whole genome shotgun (WGS) entry which is preliminary data.</text>
</comment>
<sequence length="124" mass="13147">MDVLEPTDAVVWLTDITLSEAEIKVEVSTPPYDYGRQGANGLAYAKYVVSDDGWKGVATFFRRHGDAIRRLIESGAIGAATLDVAFVFPAERISRSAEIPPDVAAIVGASGVSLVISTYPSDGS</sequence>
<evidence type="ECO:0000313" key="2">
    <source>
        <dbReference type="Proteomes" id="UP000528964"/>
    </source>
</evidence>